<keyword evidence="3" id="KW-1185">Reference proteome</keyword>
<evidence type="ECO:0000313" key="2">
    <source>
        <dbReference type="EMBL" id="TNV71271.1"/>
    </source>
</evidence>
<keyword evidence="1" id="KW-0812">Transmembrane</keyword>
<keyword evidence="1" id="KW-0472">Membrane</keyword>
<dbReference type="AlphaFoldDB" id="A0A8J8SUY9"/>
<proteinExistence type="predicted"/>
<accession>A0A8J8SUY9</accession>
<reference evidence="2" key="1">
    <citation type="submission" date="2019-06" db="EMBL/GenBank/DDBJ databases">
        <authorList>
            <person name="Zheng W."/>
        </authorList>
    </citation>
    <scope>NUCLEOTIDE SEQUENCE</scope>
    <source>
        <strain evidence="2">QDHG01</strain>
    </source>
</reference>
<sequence>MLLKDLDLLEVRISRTLMVNMTAREKIIAVLPKDTFSMIQVPKQSSAGNSLVFTNCTIEIIKTLQLVSKTTQSTATAAFSLFFLLTLLMQSFGTLIMQLAKSQ</sequence>
<dbReference type="EMBL" id="RRYP01030077">
    <property type="protein sequence ID" value="TNV71271.1"/>
    <property type="molecule type" value="Genomic_DNA"/>
</dbReference>
<comment type="caution">
    <text evidence="2">The sequence shown here is derived from an EMBL/GenBank/DDBJ whole genome shotgun (WGS) entry which is preliminary data.</text>
</comment>
<gene>
    <name evidence="2" type="ORF">FGO68_gene528</name>
</gene>
<feature type="transmembrane region" description="Helical" evidence="1">
    <location>
        <begin position="77"/>
        <end position="100"/>
    </location>
</feature>
<name>A0A8J8SUY9_HALGN</name>
<protein>
    <submittedName>
        <fullName evidence="2">Uncharacterized protein</fullName>
    </submittedName>
</protein>
<organism evidence="2 3">
    <name type="scientific">Halteria grandinella</name>
    <dbReference type="NCBI Taxonomy" id="5974"/>
    <lineage>
        <taxon>Eukaryota</taxon>
        <taxon>Sar</taxon>
        <taxon>Alveolata</taxon>
        <taxon>Ciliophora</taxon>
        <taxon>Intramacronucleata</taxon>
        <taxon>Spirotrichea</taxon>
        <taxon>Stichotrichia</taxon>
        <taxon>Sporadotrichida</taxon>
        <taxon>Halteriidae</taxon>
        <taxon>Halteria</taxon>
    </lineage>
</organism>
<dbReference type="Proteomes" id="UP000785679">
    <property type="component" value="Unassembled WGS sequence"/>
</dbReference>
<evidence type="ECO:0000256" key="1">
    <source>
        <dbReference type="SAM" id="Phobius"/>
    </source>
</evidence>
<evidence type="ECO:0000313" key="3">
    <source>
        <dbReference type="Proteomes" id="UP000785679"/>
    </source>
</evidence>
<keyword evidence="1" id="KW-1133">Transmembrane helix</keyword>